<accession>A0A1N6QX73</accession>
<dbReference type="InterPro" id="IPR016162">
    <property type="entry name" value="Ald_DH_N"/>
</dbReference>
<dbReference type="InterPro" id="IPR016160">
    <property type="entry name" value="Ald_DH_CS_CYS"/>
</dbReference>
<dbReference type="PANTHER" id="PTHR43353:SF5">
    <property type="entry name" value="SUCCINATE-SEMIALDEHYDE DEHYDROGENASE, MITOCHONDRIAL"/>
    <property type="match status" value="1"/>
</dbReference>
<reference evidence="7" key="1">
    <citation type="submission" date="2017-01" db="EMBL/GenBank/DDBJ databases">
        <authorList>
            <person name="Varghese N."/>
            <person name="Submissions S."/>
        </authorList>
    </citation>
    <scope>NUCLEOTIDE SEQUENCE [LARGE SCALE GENOMIC DNA]</scope>
    <source>
        <strain evidence="7">DSM 15366</strain>
    </source>
</reference>
<dbReference type="InterPro" id="IPR015590">
    <property type="entry name" value="Aldehyde_DH_dom"/>
</dbReference>
<dbReference type="PANTHER" id="PTHR43353">
    <property type="entry name" value="SUCCINATE-SEMIALDEHYDE DEHYDROGENASE, MITOCHONDRIAL"/>
    <property type="match status" value="1"/>
</dbReference>
<gene>
    <name evidence="6" type="ORF">SAMN05421797_1011049</name>
</gene>
<sequence>MIILVVKPSYKINDKSAHTVKKLSLELGGNAPFIVFDDADIDLAVEGALLAKYRNTGQTCVCANRFFVQEGIYDQFVKQFSQAVENLIVGNGLEATTVIGPLINRKAVEDVNSLVEDAVKNGASIALGGSLDHSNLYRPTVLANVTSKMKIHSEEIFGPVAPIFKFKTEEDVVALANDTSYGLASCFYGKGYAKLWRVAEALEFGMVGINTAAISTTVAPFGEIKESSFGREGSKYGMDDFMEIKYMCWGNI</sequence>
<feature type="active site" evidence="3">
    <location>
        <position position="26"/>
    </location>
</feature>
<evidence type="ECO:0000256" key="2">
    <source>
        <dbReference type="ARBA" id="ARBA00023002"/>
    </source>
</evidence>
<dbReference type="Pfam" id="PF00171">
    <property type="entry name" value="Aldedh"/>
    <property type="match status" value="1"/>
</dbReference>
<protein>
    <submittedName>
        <fullName evidence="6">Succinate-semialdehyde dehydrogenase / glutarate-semialdehyde dehydrogenase</fullName>
    </submittedName>
</protein>
<keyword evidence="2 4" id="KW-0560">Oxidoreductase</keyword>
<dbReference type="GO" id="GO:0004777">
    <property type="term" value="F:succinate-semialdehyde dehydrogenase (NAD+) activity"/>
    <property type="evidence" value="ECO:0007669"/>
    <property type="project" value="TreeGrafter"/>
</dbReference>
<evidence type="ECO:0000256" key="4">
    <source>
        <dbReference type="RuleBase" id="RU003345"/>
    </source>
</evidence>
<proteinExistence type="inferred from homology"/>
<evidence type="ECO:0000256" key="3">
    <source>
        <dbReference type="PROSITE-ProRule" id="PRU10007"/>
    </source>
</evidence>
<evidence type="ECO:0000313" key="7">
    <source>
        <dbReference type="Proteomes" id="UP000186953"/>
    </source>
</evidence>
<dbReference type="STRING" id="228959.SAMN05421797_1011049"/>
<dbReference type="FunFam" id="3.40.309.10:FF:000004">
    <property type="entry name" value="Succinate-semialdehyde dehydrogenase I"/>
    <property type="match status" value="1"/>
</dbReference>
<dbReference type="PROSITE" id="PS00070">
    <property type="entry name" value="ALDEHYDE_DEHYDR_CYS"/>
    <property type="match status" value="1"/>
</dbReference>
<dbReference type="Proteomes" id="UP000186953">
    <property type="component" value="Unassembled WGS sequence"/>
</dbReference>
<comment type="similarity">
    <text evidence="1 4">Belongs to the aldehyde dehydrogenase family.</text>
</comment>
<dbReference type="AlphaFoldDB" id="A0A1N6QX73"/>
<dbReference type="Gene3D" id="3.40.309.10">
    <property type="entry name" value="Aldehyde Dehydrogenase, Chain A, domain 2"/>
    <property type="match status" value="1"/>
</dbReference>
<evidence type="ECO:0000259" key="5">
    <source>
        <dbReference type="Pfam" id="PF00171"/>
    </source>
</evidence>
<dbReference type="PROSITE" id="PS00687">
    <property type="entry name" value="ALDEHYDE_DEHYDR_GLU"/>
    <property type="match status" value="1"/>
</dbReference>
<feature type="domain" description="Aldehyde dehydrogenase" evidence="5">
    <location>
        <begin position="11"/>
        <end position="246"/>
    </location>
</feature>
<dbReference type="InterPro" id="IPR016163">
    <property type="entry name" value="Ald_DH_C"/>
</dbReference>
<dbReference type="InterPro" id="IPR016161">
    <property type="entry name" value="Ald_DH/histidinol_DH"/>
</dbReference>
<name>A0A1N6QX73_9FLAO</name>
<dbReference type="InterPro" id="IPR029510">
    <property type="entry name" value="Ald_DH_CS_GLU"/>
</dbReference>
<evidence type="ECO:0000313" key="6">
    <source>
        <dbReference type="EMBL" id="SIQ20936.1"/>
    </source>
</evidence>
<dbReference type="SUPFAM" id="SSF53720">
    <property type="entry name" value="ALDH-like"/>
    <property type="match status" value="1"/>
</dbReference>
<dbReference type="InterPro" id="IPR050740">
    <property type="entry name" value="Aldehyde_DH_Superfamily"/>
</dbReference>
<organism evidence="6 7">
    <name type="scientific">Maribacter ulvicola</name>
    <dbReference type="NCBI Taxonomy" id="228959"/>
    <lineage>
        <taxon>Bacteria</taxon>
        <taxon>Pseudomonadati</taxon>
        <taxon>Bacteroidota</taxon>
        <taxon>Flavobacteriia</taxon>
        <taxon>Flavobacteriales</taxon>
        <taxon>Flavobacteriaceae</taxon>
        <taxon>Maribacter</taxon>
    </lineage>
</organism>
<dbReference type="EMBL" id="FTMA01000001">
    <property type="protein sequence ID" value="SIQ20936.1"/>
    <property type="molecule type" value="Genomic_DNA"/>
</dbReference>
<evidence type="ECO:0000256" key="1">
    <source>
        <dbReference type="ARBA" id="ARBA00009986"/>
    </source>
</evidence>
<dbReference type="GO" id="GO:0009450">
    <property type="term" value="P:gamma-aminobutyric acid catabolic process"/>
    <property type="evidence" value="ECO:0007669"/>
    <property type="project" value="TreeGrafter"/>
</dbReference>
<dbReference type="Gene3D" id="3.40.605.10">
    <property type="entry name" value="Aldehyde Dehydrogenase, Chain A, domain 1"/>
    <property type="match status" value="1"/>
</dbReference>
<keyword evidence="7" id="KW-1185">Reference proteome</keyword>